<name>A0A6A7XZP0_9HYPH</name>
<evidence type="ECO:0000256" key="2">
    <source>
        <dbReference type="ARBA" id="ARBA00022741"/>
    </source>
</evidence>
<evidence type="ECO:0000256" key="5">
    <source>
        <dbReference type="ARBA" id="ARBA00024227"/>
    </source>
</evidence>
<dbReference type="InterPro" id="IPR045864">
    <property type="entry name" value="aa-tRNA-synth_II/BPL/LPL"/>
</dbReference>
<dbReference type="SUPFAM" id="SSF50037">
    <property type="entry name" value="C-terminal domain of transcriptional repressors"/>
    <property type="match status" value="1"/>
</dbReference>
<evidence type="ECO:0000313" key="8">
    <source>
        <dbReference type="EMBL" id="MQT12280.1"/>
    </source>
</evidence>
<evidence type="ECO:0000256" key="4">
    <source>
        <dbReference type="ARBA" id="ARBA00023267"/>
    </source>
</evidence>
<dbReference type="PANTHER" id="PTHR12835:SF5">
    <property type="entry name" value="BIOTIN--PROTEIN LIGASE"/>
    <property type="match status" value="1"/>
</dbReference>
<dbReference type="SUPFAM" id="SSF55681">
    <property type="entry name" value="Class II aaRS and biotin synthetases"/>
    <property type="match status" value="1"/>
</dbReference>
<dbReference type="Pfam" id="PF02237">
    <property type="entry name" value="BPL_C"/>
    <property type="match status" value="1"/>
</dbReference>
<dbReference type="PANTHER" id="PTHR12835">
    <property type="entry name" value="BIOTIN PROTEIN LIGASE"/>
    <property type="match status" value="1"/>
</dbReference>
<dbReference type="InterPro" id="IPR004408">
    <property type="entry name" value="Biotin_CoA_COase_ligase"/>
</dbReference>
<dbReference type="InterPro" id="IPR004143">
    <property type="entry name" value="BPL_LPL_catalytic"/>
</dbReference>
<dbReference type="Gene3D" id="2.30.30.100">
    <property type="match status" value="1"/>
</dbReference>
<keyword evidence="1 8" id="KW-0436">Ligase</keyword>
<dbReference type="RefSeq" id="WP_153479567.1">
    <property type="nucleotide sequence ID" value="NZ_VWNA01000001.1"/>
</dbReference>
<sequence>MAFILGPRARDAGYRLAAYETIGSTNTEAMERARAGDAGDLWVVARAQTAGRGRRGRAWETPTGNLAASLLKIVDLDPLAAATLGFVAGLSLDEALRRVAPALDARVLLDGADGAGPSAGDRLALKWPNDVLLGGAKLSGIMLEREDLGHGRTALVIGIGVNVAYSPEGLPYPATSLRDVGLSVTADDVFTALAEAWTGIEAMWDGGRGFKDVRRAWLTRAAGLGGRVAVRVGGEVVEGTFETLDEEGRLVVRAENGTVKRITAGEVHFGVAATART</sequence>
<dbReference type="GO" id="GO:0005524">
    <property type="term" value="F:ATP binding"/>
    <property type="evidence" value="ECO:0007669"/>
    <property type="project" value="UniProtKB-KW"/>
</dbReference>
<keyword evidence="2" id="KW-0547">Nucleotide-binding</keyword>
<dbReference type="EMBL" id="VWNA01000001">
    <property type="protein sequence ID" value="MQT12280.1"/>
    <property type="molecule type" value="Genomic_DNA"/>
</dbReference>
<dbReference type="GO" id="GO:0004077">
    <property type="term" value="F:biotin--[biotin carboxyl-carrier protein] ligase activity"/>
    <property type="evidence" value="ECO:0007669"/>
    <property type="project" value="UniProtKB-EC"/>
</dbReference>
<dbReference type="Pfam" id="PF03099">
    <property type="entry name" value="BPL_LplA_LipB"/>
    <property type="match status" value="1"/>
</dbReference>
<comment type="caution">
    <text evidence="8">The sequence shown here is derived from an EMBL/GenBank/DDBJ whole genome shotgun (WGS) entry which is preliminary data.</text>
</comment>
<dbReference type="GO" id="GO:0005737">
    <property type="term" value="C:cytoplasm"/>
    <property type="evidence" value="ECO:0007669"/>
    <property type="project" value="TreeGrafter"/>
</dbReference>
<dbReference type="Gene3D" id="3.30.930.10">
    <property type="entry name" value="Bira Bifunctional Protein, Domain 2"/>
    <property type="match status" value="1"/>
</dbReference>
<evidence type="ECO:0000256" key="1">
    <source>
        <dbReference type="ARBA" id="ARBA00022598"/>
    </source>
</evidence>
<dbReference type="PROSITE" id="PS51733">
    <property type="entry name" value="BPL_LPL_CATALYTIC"/>
    <property type="match status" value="1"/>
</dbReference>
<feature type="domain" description="BPL/LPL catalytic" evidence="7">
    <location>
        <begin position="15"/>
        <end position="205"/>
    </location>
</feature>
<evidence type="ECO:0000256" key="6">
    <source>
        <dbReference type="ARBA" id="ARBA00047846"/>
    </source>
</evidence>
<dbReference type="AlphaFoldDB" id="A0A6A7XZP0"/>
<evidence type="ECO:0000313" key="9">
    <source>
        <dbReference type="Proteomes" id="UP000332515"/>
    </source>
</evidence>
<reference evidence="8 9" key="1">
    <citation type="submission" date="2019-09" db="EMBL/GenBank/DDBJ databases">
        <title>Segnochrobactrum spirostomi gen. nov., sp. nov., isolated from the ciliate Spirostomum cf. yagiui and description of a novel family, Segnochrobactraceae fam. nov. within the order Rhizobiales of the class Alphaproteobacteria.</title>
        <authorList>
            <person name="Akter S."/>
            <person name="Shazib S.U.A."/>
            <person name="Shin M.K."/>
        </authorList>
    </citation>
    <scope>NUCLEOTIDE SEQUENCE [LARGE SCALE GENOMIC DNA]</scope>
    <source>
        <strain evidence="8 9">Sp-1</strain>
    </source>
</reference>
<keyword evidence="3" id="KW-0067">ATP-binding</keyword>
<comment type="catalytic activity">
    <reaction evidence="6">
        <text>biotin + L-lysyl-[protein] + ATP = N(6)-biotinyl-L-lysyl-[protein] + AMP + diphosphate + H(+)</text>
        <dbReference type="Rhea" id="RHEA:11756"/>
        <dbReference type="Rhea" id="RHEA-COMP:9752"/>
        <dbReference type="Rhea" id="RHEA-COMP:10505"/>
        <dbReference type="ChEBI" id="CHEBI:15378"/>
        <dbReference type="ChEBI" id="CHEBI:29969"/>
        <dbReference type="ChEBI" id="CHEBI:30616"/>
        <dbReference type="ChEBI" id="CHEBI:33019"/>
        <dbReference type="ChEBI" id="CHEBI:57586"/>
        <dbReference type="ChEBI" id="CHEBI:83144"/>
        <dbReference type="ChEBI" id="CHEBI:456215"/>
        <dbReference type="EC" id="6.3.4.15"/>
    </reaction>
</comment>
<organism evidence="8 9">
    <name type="scientific">Segnochrobactrum spirostomi</name>
    <dbReference type="NCBI Taxonomy" id="2608987"/>
    <lineage>
        <taxon>Bacteria</taxon>
        <taxon>Pseudomonadati</taxon>
        <taxon>Pseudomonadota</taxon>
        <taxon>Alphaproteobacteria</taxon>
        <taxon>Hyphomicrobiales</taxon>
        <taxon>Segnochrobactraceae</taxon>
        <taxon>Segnochrobactrum</taxon>
    </lineage>
</organism>
<proteinExistence type="predicted"/>
<evidence type="ECO:0000256" key="3">
    <source>
        <dbReference type="ARBA" id="ARBA00022840"/>
    </source>
</evidence>
<dbReference type="InterPro" id="IPR008988">
    <property type="entry name" value="Transcriptional_repressor_C"/>
</dbReference>
<evidence type="ECO:0000259" key="7">
    <source>
        <dbReference type="PROSITE" id="PS51733"/>
    </source>
</evidence>
<dbReference type="Proteomes" id="UP000332515">
    <property type="component" value="Unassembled WGS sequence"/>
</dbReference>
<keyword evidence="4" id="KW-0092">Biotin</keyword>
<dbReference type="EC" id="6.3.4.15" evidence="5"/>
<gene>
    <name evidence="8" type="ORF">F0357_06310</name>
</gene>
<accession>A0A6A7XZP0</accession>
<dbReference type="CDD" id="cd16442">
    <property type="entry name" value="BPL"/>
    <property type="match status" value="1"/>
</dbReference>
<keyword evidence="9" id="KW-1185">Reference proteome</keyword>
<dbReference type="InterPro" id="IPR003142">
    <property type="entry name" value="BPL_C"/>
</dbReference>
<protein>
    <recommendedName>
        <fullName evidence="5">biotin--[biotin carboxyl-carrier protein] ligase</fullName>
        <ecNumber evidence="5">6.3.4.15</ecNumber>
    </recommendedName>
</protein>